<keyword evidence="8" id="KW-1185">Reference proteome</keyword>
<feature type="region of interest" description="Disordered" evidence="5">
    <location>
        <begin position="847"/>
        <end position="869"/>
    </location>
</feature>
<feature type="coiled-coil region" evidence="4">
    <location>
        <begin position="1050"/>
        <end position="1091"/>
    </location>
</feature>
<evidence type="ECO:0000256" key="1">
    <source>
        <dbReference type="ARBA" id="ARBA00004496"/>
    </source>
</evidence>
<feature type="compositionally biased region" description="Basic and acidic residues" evidence="5">
    <location>
        <begin position="1348"/>
        <end position="1363"/>
    </location>
</feature>
<feature type="compositionally biased region" description="Polar residues" evidence="5">
    <location>
        <begin position="1319"/>
        <end position="1329"/>
    </location>
</feature>
<organism evidence="7 8">
    <name type="scientific">Mya arenaria</name>
    <name type="common">Soft-shell clam</name>
    <dbReference type="NCBI Taxonomy" id="6604"/>
    <lineage>
        <taxon>Eukaryota</taxon>
        <taxon>Metazoa</taxon>
        <taxon>Spiralia</taxon>
        <taxon>Lophotrochozoa</taxon>
        <taxon>Mollusca</taxon>
        <taxon>Bivalvia</taxon>
        <taxon>Autobranchia</taxon>
        <taxon>Heteroconchia</taxon>
        <taxon>Euheterodonta</taxon>
        <taxon>Imparidentia</taxon>
        <taxon>Neoheterodontei</taxon>
        <taxon>Myida</taxon>
        <taxon>Myoidea</taxon>
        <taxon>Myidae</taxon>
        <taxon>Mya</taxon>
    </lineage>
</organism>
<evidence type="ECO:0000313" key="7">
    <source>
        <dbReference type="EMBL" id="WAR19424.1"/>
    </source>
</evidence>
<proteinExistence type="predicted"/>
<feature type="region of interest" description="Disordered" evidence="5">
    <location>
        <begin position="1211"/>
        <end position="1412"/>
    </location>
</feature>
<dbReference type="SUPFAM" id="SSF116907">
    <property type="entry name" value="Hook domain"/>
    <property type="match status" value="1"/>
</dbReference>
<dbReference type="InterPro" id="IPR036872">
    <property type="entry name" value="CH_dom_sf"/>
</dbReference>
<feature type="coiled-coil region" evidence="4">
    <location>
        <begin position="812"/>
        <end position="846"/>
    </location>
</feature>
<evidence type="ECO:0000256" key="5">
    <source>
        <dbReference type="SAM" id="MobiDB-lite"/>
    </source>
</evidence>
<feature type="coiled-coil region" evidence="4">
    <location>
        <begin position="359"/>
        <end position="689"/>
    </location>
</feature>
<evidence type="ECO:0000256" key="4">
    <source>
        <dbReference type="SAM" id="Coils"/>
    </source>
</evidence>
<feature type="compositionally biased region" description="Polar residues" evidence="5">
    <location>
        <begin position="1673"/>
        <end position="1692"/>
    </location>
</feature>
<feature type="compositionally biased region" description="Polar residues" evidence="5">
    <location>
        <begin position="1392"/>
        <end position="1412"/>
    </location>
</feature>
<evidence type="ECO:0000259" key="6">
    <source>
        <dbReference type="Pfam" id="PF19047"/>
    </source>
</evidence>
<dbReference type="Pfam" id="PF19047">
    <property type="entry name" value="HOOK_N"/>
    <property type="match status" value="1"/>
</dbReference>
<dbReference type="Gene3D" id="1.10.418.10">
    <property type="entry name" value="Calponin-like domain"/>
    <property type="match status" value="1"/>
</dbReference>
<protein>
    <submittedName>
        <fullName evidence="7">GRDN-like protein</fullName>
    </submittedName>
</protein>
<feature type="compositionally biased region" description="Low complexity" evidence="5">
    <location>
        <begin position="1636"/>
        <end position="1645"/>
    </location>
</feature>
<feature type="coiled-coil region" evidence="4">
    <location>
        <begin position="158"/>
        <end position="308"/>
    </location>
</feature>
<accession>A0ABY7FDH3</accession>
<keyword evidence="2" id="KW-0963">Cytoplasm</keyword>
<dbReference type="PANTHER" id="PTHR18947:SF28">
    <property type="entry name" value="GIRDIN, ISOFORM A"/>
    <property type="match status" value="1"/>
</dbReference>
<feature type="compositionally biased region" description="Low complexity" evidence="5">
    <location>
        <begin position="1502"/>
        <end position="1524"/>
    </location>
</feature>
<feature type="domain" description="HOOK N-terminal" evidence="6">
    <location>
        <begin position="7"/>
        <end position="47"/>
    </location>
</feature>
<dbReference type="PANTHER" id="PTHR18947">
    <property type="entry name" value="HOOK PROTEINS"/>
    <property type="match status" value="1"/>
</dbReference>
<dbReference type="EMBL" id="CP111022">
    <property type="protein sequence ID" value="WAR19424.1"/>
    <property type="molecule type" value="Genomic_DNA"/>
</dbReference>
<feature type="coiled-coil region" evidence="4">
    <location>
        <begin position="1159"/>
        <end position="1193"/>
    </location>
</feature>
<evidence type="ECO:0000313" key="8">
    <source>
        <dbReference type="Proteomes" id="UP001164746"/>
    </source>
</evidence>
<feature type="region of interest" description="Disordered" evidence="5">
    <location>
        <begin position="1636"/>
        <end position="1661"/>
    </location>
</feature>
<feature type="compositionally biased region" description="Polar residues" evidence="5">
    <location>
        <begin position="1463"/>
        <end position="1472"/>
    </location>
</feature>
<feature type="compositionally biased region" description="Polar residues" evidence="5">
    <location>
        <begin position="1537"/>
        <end position="1551"/>
    </location>
</feature>
<name>A0ABY7FDH3_MYAAR</name>
<feature type="compositionally biased region" description="Basic and acidic residues" evidence="5">
    <location>
        <begin position="847"/>
        <end position="860"/>
    </location>
</feature>
<gene>
    <name evidence="7" type="ORF">MAR_001262</name>
</gene>
<comment type="subcellular location">
    <subcellularLocation>
        <location evidence="1">Cytoplasm</location>
    </subcellularLocation>
</comment>
<feature type="compositionally biased region" description="Basic and acidic residues" evidence="5">
    <location>
        <begin position="1475"/>
        <end position="1494"/>
    </location>
</feature>
<keyword evidence="3 4" id="KW-0175">Coiled coil</keyword>
<feature type="compositionally biased region" description="Basic and acidic residues" evidence="5">
    <location>
        <begin position="1282"/>
        <end position="1292"/>
    </location>
</feature>
<feature type="region of interest" description="Disordered" evidence="5">
    <location>
        <begin position="1673"/>
        <end position="1797"/>
    </location>
</feature>
<dbReference type="InterPro" id="IPR043936">
    <property type="entry name" value="HOOK_N"/>
</dbReference>
<feature type="compositionally biased region" description="Polar residues" evidence="5">
    <location>
        <begin position="1715"/>
        <end position="1737"/>
    </location>
</feature>
<evidence type="ECO:0000256" key="2">
    <source>
        <dbReference type="ARBA" id="ARBA00022490"/>
    </source>
</evidence>
<feature type="coiled-coil region" evidence="4">
    <location>
        <begin position="721"/>
        <end position="748"/>
    </location>
</feature>
<feature type="coiled-coil region" evidence="4">
    <location>
        <begin position="901"/>
        <end position="966"/>
    </location>
</feature>
<evidence type="ECO:0000256" key="3">
    <source>
        <dbReference type="ARBA" id="ARBA00023054"/>
    </source>
</evidence>
<reference evidence="7" key="1">
    <citation type="submission" date="2022-11" db="EMBL/GenBank/DDBJ databases">
        <title>Centuries of genome instability and evolution in soft-shell clam transmissible cancer (bioRxiv).</title>
        <authorList>
            <person name="Hart S.F.M."/>
            <person name="Yonemitsu M.A."/>
            <person name="Giersch R.M."/>
            <person name="Beal B.F."/>
            <person name="Arriagada G."/>
            <person name="Davis B.W."/>
            <person name="Ostrander E.A."/>
            <person name="Goff S.P."/>
            <person name="Metzger M.J."/>
        </authorList>
    </citation>
    <scope>NUCLEOTIDE SEQUENCE</scope>
    <source>
        <strain evidence="7">MELC-2E11</strain>
        <tissue evidence="7">Siphon/mantle</tissue>
    </source>
</reference>
<sequence length="1860" mass="212145">MQGARKRKALQLILGCAVECERKDEFIHAITKLDISVQTEIAQGIQQIQVRTHTLSRDCKDPDVLLGVLEQLLKERDSYAEMSTELVFDRDYYQQQVEGMATEVAPTGTPEKDHLVKELTESKATVRKLKLEMLKRENSELLAESRSARAFRDELDILREKVGKVNSLESELLKYKERLNEMEFMRARVKELIDDNRILTETKMILEERLSDYQERIETLGSLEEKLEKNEMQTVSLIYENAQLQLEKKQNLQEATNLAQEIENSKAKIAGVGGALSDQLQETVNSKLLRLQLENQRLLRKLQDHEVEKSDQHLKLIKDNESLVQKVGKLKKENIELNHMFYDLEEKMKDAMKEKDLAVRSKEDVKQNSEILIKELEQKNEELNQTVQAIRSRNEQTSDIKLRDLEKENKRLHETVAEKNRAMTHVEFRNRQLQSTHQKLQETVEELNSLENMNESLERKNMDLKHRLQTQELANEKLDKLERDNADMVVQAKKDESKIHQLQNKIETVEQEHINVTVENQKLQKKIDNLKNSATKVAELENEISLLKKQLIQQQKVIQMKKSQDEKLEKMELDLMDLDNENMRLQKQLEITSERMKQLEKDNFELEMDHEKLEKNLESSKHSQKRISELESNIAGMEKDNLKHMKENAQLQKESKRNRNTLEARESALDELATKYSMLELSYKELQRNVERDKVSGSQSDVLDQEHKELVRSLQAERQTVGNLKTELINEKRKAQELQFELDKLHQDLKVSILNSSEGSDRCVVEYKVLEELRRNSDEQKFKVETYFRFKALESMMHEKLSQTVSLRDGEIHVLESRLEESKVRNMKLQNDLRVTRRECESLKQRMEEESLGKEQELSPHVRSSPSVGVGVGVGDHKYLVQLERKNATLTADYDHVKAVNNSQNEQIKKMEALNAQLQHDKVSLQTQAASLLVENEQVRKMESQISQLQSEKGALQTHNAKLQVEQVGLRNQCETWRSQLNDLKNAHTKLVHDYDTLQRMHDQLTHENEALISEHGSLKSVHKTLKSENTDLHQQLNNMIHSKDDDNRMRDMLSRYNKLREDHQRLLAEYEKLKNRYSEIESENKQVKTDFNMSLQEKSEIKDRERDMESEVAILVDKYNKGMEEKEALMNQVNFFMERNEHLIGLALNNKDQMAGQEKSYLEQLSDLRRQKERLEEKIMEHYKHREKQKKNKGFGAKLLQRMRGLTKSKIRLNQLDASPDDSSTGSGPRSRHRKGSSAAFHGDMDSPRLANQNKGLAKSTPALDFSPHWDRPSHSQSDLRGSRSSDELADSKLNVSKFLPGLGKPVFDDDEGGFEHSSGNGSGNQEMTLAEFLAEGVDNSSTNSKGKLDLKSEKGDSTDHGGRRRKPAPPPPTSQSRSRISSIPDVALQSDHSMSRLSNVSTGSSESGQNTFKESAFSLVVSPTIYGMQPNKTSTPAKPKDALSEGLNGSAFSQWPGGQDVNGSYTSPPQYNRVHDNSDNRLTPDARLDMLTRGHNSAFTPTSTHSGNNSHHSSYSSQNELSGSKEEDLSVRSGHGSSSQAWNRAQQGQGHSGQGPLKATHPHFQRGQQQYDDRPPASQQSTPQRKGGNILVSRSNIAPRPYGQKNIVRARPASAFASDSNTLSYPLDQSLNSSLNSTVNNMSGRPPRHGLNNSQSDLNNSQLLNKSAADNHSYNTSQNSHSLSNGPSNNVQPRRRQAPVRVDRPKSVPPSMFNVQQGSDSDSSFNNEFPQSNHMSAPRGAPGHGGSRGTPPVPPPRQTKDILKSGKYTIMASGPPSRRGQLNNATPTVARGQDQGLTEAEQKEIWYEVIIQLSVFAYTPLVLKCNHHNLEREANRHLFVFLNVDVVFICVTELHAGI</sequence>
<dbReference type="Proteomes" id="UP001164746">
    <property type="component" value="Chromosome 11"/>
</dbReference>
<feature type="region of interest" description="Disordered" evidence="5">
    <location>
        <begin position="1431"/>
        <end position="1607"/>
    </location>
</feature>